<dbReference type="Gene3D" id="3.40.50.620">
    <property type="entry name" value="HUPs"/>
    <property type="match status" value="1"/>
</dbReference>
<dbReference type="Gene3D" id="3.10.400.10">
    <property type="entry name" value="Sulfate adenylyltransferase"/>
    <property type="match status" value="1"/>
</dbReference>
<feature type="domain" description="Sulphate adenylyltransferase catalytic" evidence="8">
    <location>
        <begin position="182"/>
        <end position="390"/>
    </location>
</feature>
<gene>
    <name evidence="7 10" type="primary">sat</name>
    <name evidence="10" type="ORF">NCAV_0097</name>
</gene>
<comment type="catalytic activity">
    <reaction evidence="7">
        <text>sulfate + ATP + H(+) = adenosine 5'-phosphosulfate + diphosphate</text>
        <dbReference type="Rhea" id="RHEA:18133"/>
        <dbReference type="ChEBI" id="CHEBI:15378"/>
        <dbReference type="ChEBI" id="CHEBI:16189"/>
        <dbReference type="ChEBI" id="CHEBI:30616"/>
        <dbReference type="ChEBI" id="CHEBI:33019"/>
        <dbReference type="ChEBI" id="CHEBI:58243"/>
        <dbReference type="EC" id="2.7.7.4"/>
    </reaction>
</comment>
<dbReference type="Pfam" id="PF01747">
    <property type="entry name" value="ATP-sulfurylase"/>
    <property type="match status" value="1"/>
</dbReference>
<dbReference type="PANTHER" id="PTHR43509">
    <property type="match status" value="1"/>
</dbReference>
<dbReference type="GO" id="GO:0004781">
    <property type="term" value="F:sulfate adenylyltransferase (ATP) activity"/>
    <property type="evidence" value="ECO:0007669"/>
    <property type="project" value="UniProtKB-UniRule"/>
</dbReference>
<keyword evidence="3 7" id="KW-0548">Nucleotidyltransferase</keyword>
<dbReference type="AlphaFoldDB" id="A0A2K5ANT4"/>
<evidence type="ECO:0000313" key="11">
    <source>
        <dbReference type="Proteomes" id="UP000236248"/>
    </source>
</evidence>
<dbReference type="HAMAP" id="MF_00066">
    <property type="entry name" value="Sulf_adenylyltr"/>
    <property type="match status" value="1"/>
</dbReference>
<dbReference type="InterPro" id="IPR015947">
    <property type="entry name" value="PUA-like_sf"/>
</dbReference>
<evidence type="ECO:0000256" key="6">
    <source>
        <dbReference type="ARBA" id="ARBA00037980"/>
    </source>
</evidence>
<feature type="domain" description="ATP-sulfurylase PUA-like" evidence="9">
    <location>
        <begin position="5"/>
        <end position="161"/>
    </location>
</feature>
<evidence type="ECO:0000256" key="7">
    <source>
        <dbReference type="HAMAP-Rule" id="MF_00066"/>
    </source>
</evidence>
<dbReference type="InterPro" id="IPR024951">
    <property type="entry name" value="Sulfurylase_cat_dom"/>
</dbReference>
<dbReference type="EC" id="2.7.7.4" evidence="7"/>
<dbReference type="EMBL" id="LT981265">
    <property type="protein sequence ID" value="SPC33297.1"/>
    <property type="molecule type" value="Genomic_DNA"/>
</dbReference>
<dbReference type="InterPro" id="IPR014729">
    <property type="entry name" value="Rossmann-like_a/b/a_fold"/>
</dbReference>
<dbReference type="CDD" id="cd00517">
    <property type="entry name" value="ATPS"/>
    <property type="match status" value="1"/>
</dbReference>
<organism evidence="10 11">
    <name type="scientific">Candidatus Nitrosocaldus cavascurensis</name>
    <dbReference type="NCBI Taxonomy" id="2058097"/>
    <lineage>
        <taxon>Archaea</taxon>
        <taxon>Nitrososphaerota</taxon>
        <taxon>Nitrososphaeria</taxon>
        <taxon>Candidatus Nitrosocaldales</taxon>
        <taxon>Candidatus Nitrosocaldaceae</taxon>
        <taxon>Candidatus Nitrosocaldus</taxon>
    </lineage>
</organism>
<comment type="similarity">
    <text evidence="6 7">Belongs to the sulfate adenylyltransferase family.</text>
</comment>
<reference evidence="11" key="1">
    <citation type="submission" date="2018-01" db="EMBL/GenBank/DDBJ databases">
        <authorList>
            <person name="Kerou L M."/>
        </authorList>
    </citation>
    <scope>NUCLEOTIDE SEQUENCE [LARGE SCALE GENOMIC DNA]</scope>
    <source>
        <strain evidence="11">SCU2</strain>
    </source>
</reference>
<dbReference type="GO" id="GO:0000103">
    <property type="term" value="P:sulfate assimilation"/>
    <property type="evidence" value="ECO:0007669"/>
    <property type="project" value="UniProtKB-UniRule"/>
</dbReference>
<protein>
    <recommendedName>
        <fullName evidence="7">Sulfate adenylyltransferase</fullName>
        <ecNumber evidence="7">2.7.7.4</ecNumber>
    </recommendedName>
    <alternativeName>
        <fullName evidence="7">ATP-sulfurylase</fullName>
    </alternativeName>
    <alternativeName>
        <fullName evidence="7">Sulfate adenylate transferase</fullName>
        <shortName evidence="7">SAT</shortName>
    </alternativeName>
</protein>
<evidence type="ECO:0000256" key="4">
    <source>
        <dbReference type="ARBA" id="ARBA00022741"/>
    </source>
</evidence>
<dbReference type="InterPro" id="IPR020792">
    <property type="entry name" value="SO4_adenylyltransferase_pro"/>
</dbReference>
<dbReference type="NCBIfam" id="NF003166">
    <property type="entry name" value="PRK04149.1"/>
    <property type="match status" value="1"/>
</dbReference>
<keyword evidence="11" id="KW-1185">Reference proteome</keyword>
<evidence type="ECO:0000256" key="1">
    <source>
        <dbReference type="ARBA" id="ARBA00005048"/>
    </source>
</evidence>
<evidence type="ECO:0000313" key="10">
    <source>
        <dbReference type="EMBL" id="SPC33297.1"/>
    </source>
</evidence>
<evidence type="ECO:0000259" key="9">
    <source>
        <dbReference type="Pfam" id="PF14306"/>
    </source>
</evidence>
<evidence type="ECO:0000256" key="2">
    <source>
        <dbReference type="ARBA" id="ARBA00022679"/>
    </source>
</evidence>
<dbReference type="NCBIfam" id="TIGR00339">
    <property type="entry name" value="sopT"/>
    <property type="match status" value="1"/>
</dbReference>
<comment type="pathway">
    <text evidence="1 7">Sulfur metabolism; hydrogen sulfide biosynthesis; sulfite from sulfate: step 1/3.</text>
</comment>
<dbReference type="InterPro" id="IPR002650">
    <property type="entry name" value="Sulphate_adenylyltransferase"/>
</dbReference>
<dbReference type="KEGG" id="ncv:NCAV_0097"/>
<sequence length="397" mass="45707">MKGIIEPHGGRLIKRILDKSSREKVLNDDDMLRVYIDDDLASDVENIADGIFSPLEGFMGYDDLIHVLREGRLADGLPWTIPILLDVDHDTAARMKDAKDVLLVGKKSSAMALMHVEDHYRYDKMEIARRVYQTDDRSHPGVAKTLAMNDYFVHGKITLVSRANNTNNNNTNNDEDKYGLRRYRLTPEESRAIIAEKGWRSVVGFQTRNIPHLAHEMLQKSVLNFFDALFVNPLIGRKKSGDFKDEVILRAYEVLIENYYPKERVLFATLHTEMRYAGPKEAIHHAIMRKNLGCTHFIVGRDHAGVGSFYHPFAAQEIFKEYPDLGIEPVFFPAFFYCKRCMGIVSERMCPHPLDYRLELSGTRLRKMINEGERPSELLMRPEVVDVIMQHKDPFVP</sequence>
<dbReference type="RefSeq" id="WP_103286406.1">
    <property type="nucleotide sequence ID" value="NZ_LT981265.1"/>
</dbReference>
<evidence type="ECO:0000256" key="3">
    <source>
        <dbReference type="ARBA" id="ARBA00022695"/>
    </source>
</evidence>
<dbReference type="GeneID" id="41594202"/>
<dbReference type="GO" id="GO:0070814">
    <property type="term" value="P:hydrogen sulfide biosynthetic process"/>
    <property type="evidence" value="ECO:0007669"/>
    <property type="project" value="UniProtKB-UniRule"/>
</dbReference>
<dbReference type="Proteomes" id="UP000236248">
    <property type="component" value="Chromosome NCAV"/>
</dbReference>
<accession>A0A2K5ANT4</accession>
<keyword evidence="2 7" id="KW-0808">Transferase</keyword>
<dbReference type="UniPathway" id="UPA00140">
    <property type="reaction ID" value="UER00204"/>
</dbReference>
<dbReference type="SUPFAM" id="SSF52374">
    <property type="entry name" value="Nucleotidylyl transferase"/>
    <property type="match status" value="1"/>
</dbReference>
<evidence type="ECO:0000256" key="5">
    <source>
        <dbReference type="ARBA" id="ARBA00022840"/>
    </source>
</evidence>
<proteinExistence type="inferred from homology"/>
<dbReference type="InterPro" id="IPR025980">
    <property type="entry name" value="ATP-Sase_PUA-like_dom"/>
</dbReference>
<dbReference type="SUPFAM" id="SSF88697">
    <property type="entry name" value="PUA domain-like"/>
    <property type="match status" value="1"/>
</dbReference>
<name>A0A2K5ANT4_9ARCH</name>
<dbReference type="GO" id="GO:0005524">
    <property type="term" value="F:ATP binding"/>
    <property type="evidence" value="ECO:0007669"/>
    <property type="project" value="UniProtKB-KW"/>
</dbReference>
<keyword evidence="5 7" id="KW-0067">ATP-binding</keyword>
<evidence type="ECO:0000259" key="8">
    <source>
        <dbReference type="Pfam" id="PF01747"/>
    </source>
</evidence>
<keyword evidence="4 7" id="KW-0547">Nucleotide-binding</keyword>
<dbReference type="PANTHER" id="PTHR43509:SF1">
    <property type="entry name" value="SULFATE ADENYLYLTRANSFERASE"/>
    <property type="match status" value="1"/>
</dbReference>
<dbReference type="Pfam" id="PF14306">
    <property type="entry name" value="PUA_2"/>
    <property type="match status" value="1"/>
</dbReference>